<feature type="transmembrane region" description="Helical" evidence="5">
    <location>
        <begin position="69"/>
        <end position="86"/>
    </location>
</feature>
<dbReference type="Proteomes" id="UP000008068">
    <property type="component" value="Unassembled WGS sequence"/>
</dbReference>
<sequence length="375" mass="42388">MSPPYSATDFDEYTKSSQSVLLNIGNYLSELSDNFIQFQLFFACIGFVVNIFHLTVLTRKSMRTSSINVIMIGISICDLCNMVFMIKYDIVMFSENECSPPKTYTNEIFNLWISAAEDTTRRLITWFGFLLASLRFFIVKNSLKPKYHHFSKPLFATKVMISMTIISVIMSVFYYGRGCFKVVDEWAPPKHCDGFPLNFTTPVYEVVIENMALSEDSPALKTLSIVDGLLKLIASCTLPIFTYLLMIEHRNAKNSKLQFSTRSRSSRSDHTTKLVILMTITFIISESPFGIIYFVEGIVLNSPGIVHLTTDLIDLFGIFLAINSITSCLICLVVSSQYRRAVEKLIGMKKKNSNSRSSRVNVTSCAVIGKSEMKI</sequence>
<dbReference type="GO" id="GO:0008528">
    <property type="term" value="F:G protein-coupled peptide receptor activity"/>
    <property type="evidence" value="ECO:0007669"/>
    <property type="project" value="InterPro"/>
</dbReference>
<dbReference type="HOGENOM" id="CLU_043715_0_3_1"/>
<dbReference type="InParanoid" id="G0M9S3"/>
<feature type="transmembrane region" description="Helical" evidence="5">
    <location>
        <begin position="123"/>
        <end position="143"/>
    </location>
</feature>
<evidence type="ECO:0000256" key="2">
    <source>
        <dbReference type="ARBA" id="ARBA00022692"/>
    </source>
</evidence>
<protein>
    <recommendedName>
        <fullName evidence="6">G-protein coupled receptors family 1 profile domain-containing protein</fullName>
    </recommendedName>
</protein>
<feature type="transmembrane region" description="Helical" evidence="5">
    <location>
        <begin position="274"/>
        <end position="295"/>
    </location>
</feature>
<feature type="transmembrane region" description="Helical" evidence="5">
    <location>
        <begin position="36"/>
        <end position="57"/>
    </location>
</feature>
<feature type="transmembrane region" description="Helical" evidence="5">
    <location>
        <begin position="155"/>
        <end position="176"/>
    </location>
</feature>
<evidence type="ECO:0000313" key="8">
    <source>
        <dbReference type="Proteomes" id="UP000008068"/>
    </source>
</evidence>
<keyword evidence="2 5" id="KW-0812">Transmembrane</keyword>
<evidence type="ECO:0000256" key="1">
    <source>
        <dbReference type="ARBA" id="ARBA00004370"/>
    </source>
</evidence>
<dbReference type="STRING" id="135651.G0M9S3"/>
<keyword evidence="3 5" id="KW-1133">Transmembrane helix</keyword>
<dbReference type="PANTHER" id="PTHR22751:SF54">
    <property type="entry name" value="G-PROTEIN COUPLED RECEPTORS FAMILY 1 PROFILE DOMAIN-CONTAINING PROTEIN"/>
    <property type="match status" value="1"/>
</dbReference>
<proteinExistence type="predicted"/>
<dbReference type="OMA" id="TWIAIAD"/>
<feature type="transmembrane region" description="Helical" evidence="5">
    <location>
        <begin position="228"/>
        <end position="247"/>
    </location>
</feature>
<evidence type="ECO:0000256" key="5">
    <source>
        <dbReference type="SAM" id="Phobius"/>
    </source>
</evidence>
<gene>
    <name evidence="7" type="ORF">CAEBREN_13688</name>
</gene>
<organism evidence="8">
    <name type="scientific">Caenorhabditis brenneri</name>
    <name type="common">Nematode worm</name>
    <dbReference type="NCBI Taxonomy" id="135651"/>
    <lineage>
        <taxon>Eukaryota</taxon>
        <taxon>Metazoa</taxon>
        <taxon>Ecdysozoa</taxon>
        <taxon>Nematoda</taxon>
        <taxon>Chromadorea</taxon>
        <taxon>Rhabditida</taxon>
        <taxon>Rhabditina</taxon>
        <taxon>Rhabditomorpha</taxon>
        <taxon>Rhabditoidea</taxon>
        <taxon>Rhabditidae</taxon>
        <taxon>Peloderinae</taxon>
        <taxon>Caenorhabditis</taxon>
    </lineage>
</organism>
<reference evidence="8" key="1">
    <citation type="submission" date="2011-07" db="EMBL/GenBank/DDBJ databases">
        <authorList>
            <consortium name="Caenorhabditis brenneri Sequencing and Analysis Consortium"/>
            <person name="Wilson R.K."/>
        </authorList>
    </citation>
    <scope>NUCLEOTIDE SEQUENCE [LARGE SCALE GENOMIC DNA]</scope>
    <source>
        <strain evidence="8">PB2801</strain>
    </source>
</reference>
<evidence type="ECO:0000259" key="6">
    <source>
        <dbReference type="PROSITE" id="PS50262"/>
    </source>
</evidence>
<accession>G0M9S3</accession>
<keyword evidence="4 5" id="KW-0472">Membrane</keyword>
<dbReference type="AlphaFoldDB" id="G0M9S3"/>
<evidence type="ECO:0000256" key="4">
    <source>
        <dbReference type="ARBA" id="ARBA00023136"/>
    </source>
</evidence>
<dbReference type="PROSITE" id="PS50262">
    <property type="entry name" value="G_PROTEIN_RECEP_F1_2"/>
    <property type="match status" value="1"/>
</dbReference>
<dbReference type="OrthoDB" id="5862069at2759"/>
<dbReference type="eggNOG" id="ENOG502TG8D">
    <property type="taxonomic scope" value="Eukaryota"/>
</dbReference>
<dbReference type="InterPro" id="IPR019427">
    <property type="entry name" value="7TM_GPCR_serpentine_rcpt_Srw"/>
</dbReference>
<evidence type="ECO:0000256" key="3">
    <source>
        <dbReference type="ARBA" id="ARBA00022989"/>
    </source>
</evidence>
<dbReference type="InterPro" id="IPR017452">
    <property type="entry name" value="GPCR_Rhodpsn_7TM"/>
</dbReference>
<feature type="domain" description="G-protein coupled receptors family 1 profile" evidence="6">
    <location>
        <begin position="49"/>
        <end position="331"/>
    </location>
</feature>
<dbReference type="SUPFAM" id="SSF81321">
    <property type="entry name" value="Family A G protein-coupled receptor-like"/>
    <property type="match status" value="1"/>
</dbReference>
<dbReference type="PANTHER" id="PTHR22751">
    <property type="entry name" value="G-PROTEIN COUPLED RECEPTOR-RELATED"/>
    <property type="match status" value="1"/>
</dbReference>
<feature type="transmembrane region" description="Helical" evidence="5">
    <location>
        <begin position="315"/>
        <end position="334"/>
    </location>
</feature>
<dbReference type="GO" id="GO:0016020">
    <property type="term" value="C:membrane"/>
    <property type="evidence" value="ECO:0007669"/>
    <property type="project" value="UniProtKB-SubCell"/>
</dbReference>
<dbReference type="EMBL" id="GL379787">
    <property type="protein sequence ID" value="EGT30686.1"/>
    <property type="molecule type" value="Genomic_DNA"/>
</dbReference>
<name>G0M9S3_CAEBE</name>
<evidence type="ECO:0000313" key="7">
    <source>
        <dbReference type="EMBL" id="EGT30686.1"/>
    </source>
</evidence>
<dbReference type="Pfam" id="PF10324">
    <property type="entry name" value="7TM_GPCR_Srw"/>
    <property type="match status" value="1"/>
</dbReference>
<dbReference type="Gene3D" id="1.20.1070.10">
    <property type="entry name" value="Rhodopsin 7-helix transmembrane proteins"/>
    <property type="match status" value="1"/>
</dbReference>
<keyword evidence="8" id="KW-1185">Reference proteome</keyword>
<comment type="subcellular location">
    <subcellularLocation>
        <location evidence="1">Membrane</location>
    </subcellularLocation>
</comment>